<dbReference type="InterPro" id="IPR001680">
    <property type="entry name" value="WD40_rpt"/>
</dbReference>
<dbReference type="SUPFAM" id="SSF82171">
    <property type="entry name" value="DPP6 N-terminal domain-like"/>
    <property type="match status" value="1"/>
</dbReference>
<evidence type="ECO:0000256" key="1">
    <source>
        <dbReference type="PROSITE-ProRule" id="PRU00221"/>
    </source>
</evidence>
<dbReference type="InterPro" id="IPR024977">
    <property type="entry name" value="Apc4-like_WD40_dom"/>
</dbReference>
<keyword evidence="1" id="KW-0853">WD repeat</keyword>
<dbReference type="SMART" id="SM00320">
    <property type="entry name" value="WD40"/>
    <property type="match status" value="7"/>
</dbReference>
<dbReference type="Pfam" id="PF00400">
    <property type="entry name" value="WD40"/>
    <property type="match status" value="3"/>
</dbReference>
<evidence type="ECO:0000256" key="2">
    <source>
        <dbReference type="SAM" id="MobiDB-lite"/>
    </source>
</evidence>
<name>A0A3N4HCC4_ASCIM</name>
<gene>
    <name evidence="4" type="ORF">BJ508DRAFT_335476</name>
</gene>
<evidence type="ECO:0000313" key="5">
    <source>
        <dbReference type="Proteomes" id="UP000275078"/>
    </source>
</evidence>
<dbReference type="Proteomes" id="UP000275078">
    <property type="component" value="Unassembled WGS sequence"/>
</dbReference>
<organism evidence="4 5">
    <name type="scientific">Ascobolus immersus RN42</name>
    <dbReference type="NCBI Taxonomy" id="1160509"/>
    <lineage>
        <taxon>Eukaryota</taxon>
        <taxon>Fungi</taxon>
        <taxon>Dikarya</taxon>
        <taxon>Ascomycota</taxon>
        <taxon>Pezizomycotina</taxon>
        <taxon>Pezizomycetes</taxon>
        <taxon>Pezizales</taxon>
        <taxon>Ascobolaceae</taxon>
        <taxon>Ascobolus</taxon>
    </lineage>
</organism>
<accession>A0A3N4HCC4</accession>
<sequence>MASSIEDEVADAEPQPEYDEKRHFEHSKKYDPAQSNLIGDVSCVAFSPGADYLAMASTGVGKVVVWDIASNQLAYTLEYPTLGEHFVEPGVSVLSYAPDGRTIAAGIFTKGKEYSIAIWDLVTKSMSSNLQLDSLIESIAFSPDGKRFVCGTTIGSVTVWEIVRVGKWSSDFRSAFRLEQLLDSKTVEEANESCKVAITSIAFSPNGELVAYGSINEGSVWLWNVASEPPFQIAKLNSGGNVTSLAFAPEGTFLAVGTGAKSWRRLELVELGMNTGTRVATFRNVGHLENSDGGGREGEQEPNAEGLGLPLGSTIPEAVAFSSDGVFLASSSPSDRYLPLWDATYRDIVPGDGPIPGPGQTSTISFSADGRFIVAATLDRRLILWEAKTGASMACFGSGHDKKAWPIERITVSESGKFIASAQPYFIFYGKSTQQVTAIHVWNVEKNEEVCVLDASPTDSKVGPGAHGPPDCVTISANGKRVAAVIALYRLRVWTIQHEKGSRSWWKFGIGASKPQFVEVDFFRLKLRMINRILISPCEDPVACGTVAGVVTLYDLQTKSLYELSSGTTDGSFDHTVTNLAFSPDGKILASCTRHRSDSGSRWIELRLWDSQSREVKAESVKAHSGALPAREQDIKFVNGNPSCEQVPATNILAPHQNSVSHSRAYYAVTFL</sequence>
<keyword evidence="5" id="KW-1185">Reference proteome</keyword>
<evidence type="ECO:0000313" key="4">
    <source>
        <dbReference type="EMBL" id="RPA72019.1"/>
    </source>
</evidence>
<protein>
    <submittedName>
        <fullName evidence="4">YVTN repeat-like/Quino protein amine dehydrogenase</fullName>
    </submittedName>
</protein>
<feature type="repeat" description="WD" evidence="1">
    <location>
        <begin position="363"/>
        <end position="395"/>
    </location>
</feature>
<proteinExistence type="predicted"/>
<feature type="domain" description="Anaphase-promoting complex subunit 4-like WD40" evidence="3">
    <location>
        <begin position="202"/>
        <end position="261"/>
    </location>
</feature>
<evidence type="ECO:0000259" key="3">
    <source>
        <dbReference type="Pfam" id="PF12894"/>
    </source>
</evidence>
<dbReference type="PANTHER" id="PTHR19879:SF9">
    <property type="entry name" value="TRANSCRIPTION INITIATION FACTOR TFIID SUBUNIT 5"/>
    <property type="match status" value="1"/>
</dbReference>
<dbReference type="PANTHER" id="PTHR19879">
    <property type="entry name" value="TRANSCRIPTION INITIATION FACTOR TFIID"/>
    <property type="match status" value="1"/>
</dbReference>
<feature type="region of interest" description="Disordered" evidence="2">
    <location>
        <begin position="1"/>
        <end position="26"/>
    </location>
</feature>
<dbReference type="OrthoDB" id="4360782at2759"/>
<dbReference type="Gene3D" id="2.130.10.10">
    <property type="entry name" value="YVTN repeat-like/Quinoprotein amine dehydrogenase"/>
    <property type="match status" value="4"/>
</dbReference>
<dbReference type="InterPro" id="IPR015943">
    <property type="entry name" value="WD40/YVTN_repeat-like_dom_sf"/>
</dbReference>
<dbReference type="EMBL" id="ML119885">
    <property type="protein sequence ID" value="RPA72019.1"/>
    <property type="molecule type" value="Genomic_DNA"/>
</dbReference>
<dbReference type="PROSITE" id="PS50082">
    <property type="entry name" value="WD_REPEATS_2"/>
    <property type="match status" value="1"/>
</dbReference>
<dbReference type="STRING" id="1160509.A0A3N4HCC4"/>
<reference evidence="4 5" key="1">
    <citation type="journal article" date="2018" name="Nat. Ecol. Evol.">
        <title>Pezizomycetes genomes reveal the molecular basis of ectomycorrhizal truffle lifestyle.</title>
        <authorList>
            <person name="Murat C."/>
            <person name="Payen T."/>
            <person name="Noel B."/>
            <person name="Kuo A."/>
            <person name="Morin E."/>
            <person name="Chen J."/>
            <person name="Kohler A."/>
            <person name="Krizsan K."/>
            <person name="Balestrini R."/>
            <person name="Da Silva C."/>
            <person name="Montanini B."/>
            <person name="Hainaut M."/>
            <person name="Levati E."/>
            <person name="Barry K.W."/>
            <person name="Belfiori B."/>
            <person name="Cichocki N."/>
            <person name="Clum A."/>
            <person name="Dockter R.B."/>
            <person name="Fauchery L."/>
            <person name="Guy J."/>
            <person name="Iotti M."/>
            <person name="Le Tacon F."/>
            <person name="Lindquist E.A."/>
            <person name="Lipzen A."/>
            <person name="Malagnac F."/>
            <person name="Mello A."/>
            <person name="Molinier V."/>
            <person name="Miyauchi S."/>
            <person name="Poulain J."/>
            <person name="Riccioni C."/>
            <person name="Rubini A."/>
            <person name="Sitrit Y."/>
            <person name="Splivallo R."/>
            <person name="Traeger S."/>
            <person name="Wang M."/>
            <person name="Zifcakova L."/>
            <person name="Wipf D."/>
            <person name="Zambonelli A."/>
            <person name="Paolocci F."/>
            <person name="Nowrousian M."/>
            <person name="Ottonello S."/>
            <person name="Baldrian P."/>
            <person name="Spatafora J.W."/>
            <person name="Henrissat B."/>
            <person name="Nagy L.G."/>
            <person name="Aury J.M."/>
            <person name="Wincker P."/>
            <person name="Grigoriev I.V."/>
            <person name="Bonfante P."/>
            <person name="Martin F.M."/>
        </authorList>
    </citation>
    <scope>NUCLEOTIDE SEQUENCE [LARGE SCALE GENOMIC DNA]</scope>
    <source>
        <strain evidence="4 5">RN42</strain>
    </source>
</reference>
<feature type="compositionally biased region" description="Acidic residues" evidence="2">
    <location>
        <begin position="1"/>
        <end position="17"/>
    </location>
</feature>
<dbReference type="AlphaFoldDB" id="A0A3N4HCC4"/>
<feature type="region of interest" description="Disordered" evidence="2">
    <location>
        <begin position="286"/>
        <end position="306"/>
    </location>
</feature>
<dbReference type="Pfam" id="PF12894">
    <property type="entry name" value="ANAPC4_WD40"/>
    <property type="match status" value="1"/>
</dbReference>
<dbReference type="SUPFAM" id="SSF101908">
    <property type="entry name" value="Putative isomerase YbhE"/>
    <property type="match status" value="1"/>
</dbReference>